<dbReference type="RefSeq" id="WP_183980955.1">
    <property type="nucleotide sequence ID" value="NZ_JACHEB010000013.1"/>
</dbReference>
<accession>A0A9X0QIQ3</accession>
<sequence>MPKFLIERDIPGAGHFTREQLVAISESSCRTLRGIDLEVQWLTSFVTDDKIFCIYIAPDEEVIRRHAFEGGFPANNITLIHNVVDPNYADA</sequence>
<evidence type="ECO:0000313" key="2">
    <source>
        <dbReference type="Proteomes" id="UP000535182"/>
    </source>
</evidence>
<dbReference type="EMBL" id="JACHEB010000013">
    <property type="protein sequence ID" value="MBB5331070.1"/>
    <property type="molecule type" value="Genomic_DNA"/>
</dbReference>
<evidence type="ECO:0008006" key="3">
    <source>
        <dbReference type="Google" id="ProtNLM"/>
    </source>
</evidence>
<proteinExistence type="predicted"/>
<keyword evidence="2" id="KW-1185">Reference proteome</keyword>
<organism evidence="1 2">
    <name type="scientific">Tunturiibacter gelidiferens</name>
    <dbReference type="NCBI Taxonomy" id="3069689"/>
    <lineage>
        <taxon>Bacteria</taxon>
        <taxon>Pseudomonadati</taxon>
        <taxon>Acidobacteriota</taxon>
        <taxon>Terriglobia</taxon>
        <taxon>Terriglobales</taxon>
        <taxon>Acidobacteriaceae</taxon>
        <taxon>Tunturiibacter</taxon>
    </lineage>
</organism>
<gene>
    <name evidence="1" type="ORF">HDF14_004708</name>
</gene>
<dbReference type="AlphaFoldDB" id="A0A9X0QIQ3"/>
<reference evidence="1 2" key="1">
    <citation type="submission" date="2020-08" db="EMBL/GenBank/DDBJ databases">
        <title>Genomic Encyclopedia of Type Strains, Phase IV (KMG-V): Genome sequencing to study the core and pangenomes of soil and plant-associated prokaryotes.</title>
        <authorList>
            <person name="Whitman W."/>
        </authorList>
    </citation>
    <scope>NUCLEOTIDE SEQUENCE [LARGE SCALE GENOMIC DNA]</scope>
    <source>
        <strain evidence="1 2">X5P2</strain>
    </source>
</reference>
<dbReference type="Pfam" id="PF14026">
    <property type="entry name" value="SCO4226-like"/>
    <property type="match status" value="1"/>
</dbReference>
<comment type="caution">
    <text evidence="1">The sequence shown here is derived from an EMBL/GenBank/DDBJ whole genome shotgun (WGS) entry which is preliminary data.</text>
</comment>
<evidence type="ECO:0000313" key="1">
    <source>
        <dbReference type="EMBL" id="MBB5331070.1"/>
    </source>
</evidence>
<dbReference type="Proteomes" id="UP000535182">
    <property type="component" value="Unassembled WGS sequence"/>
</dbReference>
<protein>
    <recommendedName>
        <fullName evidence="3">DUF4242 domain-containing protein</fullName>
    </recommendedName>
</protein>
<dbReference type="InterPro" id="IPR025336">
    <property type="entry name" value="SCO4226-like"/>
</dbReference>
<name>A0A9X0QIQ3_9BACT</name>